<feature type="chain" id="PRO_5008263883" description="Adenosine deaminase" evidence="11">
    <location>
        <begin position="22"/>
        <end position="505"/>
    </location>
</feature>
<evidence type="ECO:0000313" key="14">
    <source>
        <dbReference type="EMBL" id="KPI98848.1"/>
    </source>
</evidence>
<comment type="subcellular location">
    <subcellularLocation>
        <location evidence="2">Secreted</location>
    </subcellularLocation>
</comment>
<dbReference type="GO" id="GO:0004000">
    <property type="term" value="F:adenosine deaminase activity"/>
    <property type="evidence" value="ECO:0007669"/>
    <property type="project" value="InterPro"/>
</dbReference>
<dbReference type="Proteomes" id="UP000053268">
    <property type="component" value="Unassembled WGS sequence"/>
</dbReference>
<feature type="domain" description="Adenosine/AMP deaminase N-terminal" evidence="13">
    <location>
        <begin position="28"/>
        <end position="102"/>
    </location>
</feature>
<evidence type="ECO:0000256" key="2">
    <source>
        <dbReference type="ARBA" id="ARBA00004613"/>
    </source>
</evidence>
<dbReference type="PANTHER" id="PTHR11409:SF39">
    <property type="entry name" value="ADENOSINE DEAMINASE 2"/>
    <property type="match status" value="1"/>
</dbReference>
<dbReference type="AlphaFoldDB" id="A0A194Q0L6"/>
<dbReference type="InterPro" id="IPR013659">
    <property type="entry name" value="A_deaminase_N"/>
</dbReference>
<evidence type="ECO:0000259" key="12">
    <source>
        <dbReference type="Pfam" id="PF00962"/>
    </source>
</evidence>
<comment type="similarity">
    <text evidence="3">Belongs to the metallo-dependent hydrolases superfamily. Adenosine and AMP deaminases family. ADGF subfamily.</text>
</comment>
<keyword evidence="9" id="KW-0378">Hydrolase</keyword>
<dbReference type="GO" id="GO:0006154">
    <property type="term" value="P:adenosine catabolic process"/>
    <property type="evidence" value="ECO:0007669"/>
    <property type="project" value="InterPro"/>
</dbReference>
<comment type="catalytic activity">
    <reaction evidence="10">
        <text>adenosine + H2O + H(+) = inosine + NH4(+)</text>
        <dbReference type="Rhea" id="RHEA:24408"/>
        <dbReference type="ChEBI" id="CHEBI:15377"/>
        <dbReference type="ChEBI" id="CHEBI:15378"/>
        <dbReference type="ChEBI" id="CHEBI:16335"/>
        <dbReference type="ChEBI" id="CHEBI:17596"/>
        <dbReference type="ChEBI" id="CHEBI:28938"/>
        <dbReference type="EC" id="3.5.4.4"/>
    </reaction>
</comment>
<organism evidence="14 15">
    <name type="scientific">Papilio xuthus</name>
    <name type="common">Asian swallowtail butterfly</name>
    <dbReference type="NCBI Taxonomy" id="66420"/>
    <lineage>
        <taxon>Eukaryota</taxon>
        <taxon>Metazoa</taxon>
        <taxon>Ecdysozoa</taxon>
        <taxon>Arthropoda</taxon>
        <taxon>Hexapoda</taxon>
        <taxon>Insecta</taxon>
        <taxon>Pterygota</taxon>
        <taxon>Neoptera</taxon>
        <taxon>Endopterygota</taxon>
        <taxon>Lepidoptera</taxon>
        <taxon>Glossata</taxon>
        <taxon>Ditrysia</taxon>
        <taxon>Papilionoidea</taxon>
        <taxon>Papilionidae</taxon>
        <taxon>Papilioninae</taxon>
        <taxon>Papilio</taxon>
    </lineage>
</organism>
<dbReference type="InterPro" id="IPR032466">
    <property type="entry name" value="Metal_Hydrolase"/>
</dbReference>
<accession>A0A194Q0L6</accession>
<evidence type="ECO:0000313" key="15">
    <source>
        <dbReference type="Proteomes" id="UP000053268"/>
    </source>
</evidence>
<evidence type="ECO:0000256" key="3">
    <source>
        <dbReference type="ARBA" id="ARBA00006083"/>
    </source>
</evidence>
<dbReference type="SUPFAM" id="SSF51556">
    <property type="entry name" value="Metallo-dependent hydrolases"/>
    <property type="match status" value="1"/>
</dbReference>
<proteinExistence type="inferred from homology"/>
<dbReference type="STRING" id="66420.A0A194Q0L6"/>
<gene>
    <name evidence="14" type="ORF">RR46_10166</name>
</gene>
<dbReference type="PANTHER" id="PTHR11409">
    <property type="entry name" value="ADENOSINE DEAMINASE"/>
    <property type="match status" value="1"/>
</dbReference>
<reference evidence="14 15" key="1">
    <citation type="journal article" date="2015" name="Nat. Commun.">
        <title>Outbred genome sequencing and CRISPR/Cas9 gene editing in butterflies.</title>
        <authorList>
            <person name="Li X."/>
            <person name="Fan D."/>
            <person name="Zhang W."/>
            <person name="Liu G."/>
            <person name="Zhang L."/>
            <person name="Zhao L."/>
            <person name="Fang X."/>
            <person name="Chen L."/>
            <person name="Dong Y."/>
            <person name="Chen Y."/>
            <person name="Ding Y."/>
            <person name="Zhao R."/>
            <person name="Feng M."/>
            <person name="Zhu Y."/>
            <person name="Feng Y."/>
            <person name="Jiang X."/>
            <person name="Zhu D."/>
            <person name="Xiang H."/>
            <person name="Feng X."/>
            <person name="Li S."/>
            <person name="Wang J."/>
            <person name="Zhang G."/>
            <person name="Kronforst M.R."/>
            <person name="Wang W."/>
        </authorList>
    </citation>
    <scope>NUCLEOTIDE SEQUENCE [LARGE SCALE GENOMIC DNA]</scope>
    <source>
        <strain evidence="14">Ya'a_city_454_Px</strain>
        <tissue evidence="14">Whole body</tissue>
    </source>
</reference>
<dbReference type="Pfam" id="PF08451">
    <property type="entry name" value="A_deaminase_N"/>
    <property type="match status" value="1"/>
</dbReference>
<evidence type="ECO:0000256" key="5">
    <source>
        <dbReference type="ARBA" id="ARBA00018099"/>
    </source>
</evidence>
<evidence type="ECO:0000256" key="1">
    <source>
        <dbReference type="ARBA" id="ARBA00001947"/>
    </source>
</evidence>
<dbReference type="InterPro" id="IPR006330">
    <property type="entry name" value="Ado/ade_deaminase"/>
</dbReference>
<evidence type="ECO:0000256" key="11">
    <source>
        <dbReference type="SAM" id="SignalP"/>
    </source>
</evidence>
<evidence type="ECO:0000256" key="9">
    <source>
        <dbReference type="ARBA" id="ARBA00022801"/>
    </source>
</evidence>
<dbReference type="FunFam" id="3.20.20.140:FF:000017">
    <property type="entry name" value="Adenosine deaminase 2"/>
    <property type="match status" value="1"/>
</dbReference>
<feature type="signal peptide" evidence="11">
    <location>
        <begin position="1"/>
        <end position="21"/>
    </location>
</feature>
<dbReference type="EMBL" id="KQ459582">
    <property type="protein sequence ID" value="KPI98848.1"/>
    <property type="molecule type" value="Genomic_DNA"/>
</dbReference>
<evidence type="ECO:0000256" key="10">
    <source>
        <dbReference type="ARBA" id="ARBA00047764"/>
    </source>
</evidence>
<keyword evidence="15" id="KW-1185">Reference proteome</keyword>
<dbReference type="GO" id="GO:0046103">
    <property type="term" value="P:inosine biosynthetic process"/>
    <property type="evidence" value="ECO:0007669"/>
    <property type="project" value="TreeGrafter"/>
</dbReference>
<evidence type="ECO:0000256" key="4">
    <source>
        <dbReference type="ARBA" id="ARBA00012784"/>
    </source>
</evidence>
<dbReference type="NCBIfam" id="TIGR01431">
    <property type="entry name" value="adm_rel"/>
    <property type="match status" value="1"/>
</dbReference>
<keyword evidence="7" id="KW-0479">Metal-binding</keyword>
<comment type="cofactor">
    <cofactor evidence="1">
        <name>Zn(2+)</name>
        <dbReference type="ChEBI" id="CHEBI:29105"/>
    </cofactor>
</comment>
<keyword evidence="6" id="KW-0964">Secreted</keyword>
<dbReference type="InterPro" id="IPR006331">
    <property type="entry name" value="ADGF"/>
</dbReference>
<protein>
    <recommendedName>
        <fullName evidence="5">Adenosine deaminase</fullName>
        <ecNumber evidence="4">3.5.4.4</ecNumber>
    </recommendedName>
</protein>
<keyword evidence="8 11" id="KW-0732">Signal</keyword>
<dbReference type="GO" id="GO:0005615">
    <property type="term" value="C:extracellular space"/>
    <property type="evidence" value="ECO:0007669"/>
    <property type="project" value="InterPro"/>
</dbReference>
<feature type="domain" description="Adenosine deaminase" evidence="12">
    <location>
        <begin position="198"/>
        <end position="482"/>
    </location>
</feature>
<dbReference type="EC" id="3.5.4.4" evidence="4"/>
<dbReference type="GO" id="GO:0046872">
    <property type="term" value="F:metal ion binding"/>
    <property type="evidence" value="ECO:0007669"/>
    <property type="project" value="UniProtKB-KW"/>
</dbReference>
<dbReference type="Pfam" id="PF00962">
    <property type="entry name" value="A_deaminase"/>
    <property type="match status" value="1"/>
</dbReference>
<evidence type="ECO:0000256" key="7">
    <source>
        <dbReference type="ARBA" id="ARBA00022723"/>
    </source>
</evidence>
<dbReference type="Gene3D" id="3.20.20.140">
    <property type="entry name" value="Metal-dependent hydrolases"/>
    <property type="match status" value="1"/>
</dbReference>
<evidence type="ECO:0000256" key="8">
    <source>
        <dbReference type="ARBA" id="ARBA00022729"/>
    </source>
</evidence>
<dbReference type="InterPro" id="IPR001365">
    <property type="entry name" value="A_deaminase_dom"/>
</dbReference>
<sequence length="505" mass="58038">MAGKWTVFVGALLGSVIIVSSENAAIENAIRRKQILLQKELDMMPGSGMVLSDSEEKANEIIMNMKMKELDFSFINPKYFNFSKHFFDYNNECNKSELFKLIQKMPKGALLHAHDTGMLNADYVLKLTYWDSLYVCFHSNNTNFLFSKNQPNTTCESKWQLMKDVRNASENVEKFDNDLKKLFTLVIDNPNNVYTDINAVWSKFQQYFINTDGLFTYKPVWEQYFYDTLKAARQDNIMYLEIRSVLPELYDLQGNVFDSVFTAQSYRNILDKFITDYPDFFGAKLIYAPLRLGNRDTIKEHLSIASEIKEKLPNFFAGFDLVGQEDLGRPLKDFLPELIDASDEINYFFHAGETNWFGTNSDENLADAIVLGAKRIGHGYALIKHPVLMEEVKKNNIALEVNVISNKVLKLVEDARNHPLASFLANGLPIVLSSDDPGLWDAEPLSHDFYVTFVGVASKHADLRLLKKLALNSLYYSSISNKDRIVHEFNIRWTRFIDGIVRGKW</sequence>
<evidence type="ECO:0000259" key="13">
    <source>
        <dbReference type="Pfam" id="PF08451"/>
    </source>
</evidence>
<name>A0A194Q0L6_PAPXU</name>
<evidence type="ECO:0000256" key="6">
    <source>
        <dbReference type="ARBA" id="ARBA00022525"/>
    </source>
</evidence>